<name>A0ABP7AG74_9ACTN</name>
<dbReference type="InterPro" id="IPR011576">
    <property type="entry name" value="Pyridox_Oxase_N"/>
</dbReference>
<evidence type="ECO:0000256" key="1">
    <source>
        <dbReference type="ARBA" id="ARBA00023002"/>
    </source>
</evidence>
<keyword evidence="4" id="KW-1185">Reference proteome</keyword>
<dbReference type="InterPro" id="IPR012349">
    <property type="entry name" value="Split_barrel_FMN-bd"/>
</dbReference>
<comment type="caution">
    <text evidence="3">The sequence shown here is derived from an EMBL/GenBank/DDBJ whole genome shotgun (WGS) entry which is preliminary data.</text>
</comment>
<evidence type="ECO:0000313" key="4">
    <source>
        <dbReference type="Proteomes" id="UP001501074"/>
    </source>
</evidence>
<sequence length="137" mass="15134">MDIAEALKFCQDNHNAVLTTLKKDGAPQMSPVTVGVSGDGTQVVISTREPAMKVKHLQRDARAWLAVFTDEFYGPWVQIAGPADVVTLPAALPLLEDYYRSISGEHPDWDDYRAAMQREHRCLIRITPTEVGPTISG</sequence>
<dbReference type="Gene3D" id="2.30.110.10">
    <property type="entry name" value="Electron Transport, Fmn-binding Protein, Chain A"/>
    <property type="match status" value="1"/>
</dbReference>
<dbReference type="EMBL" id="BAAAZO010000011">
    <property type="protein sequence ID" value="GAA3631505.1"/>
    <property type="molecule type" value="Genomic_DNA"/>
</dbReference>
<dbReference type="InterPro" id="IPR052019">
    <property type="entry name" value="F420H2_bilvrd_red/Heme_oxyg"/>
</dbReference>
<keyword evidence="1" id="KW-0560">Oxidoreductase</keyword>
<evidence type="ECO:0000313" key="3">
    <source>
        <dbReference type="EMBL" id="GAA3631505.1"/>
    </source>
</evidence>
<dbReference type="Pfam" id="PF01243">
    <property type="entry name" value="PNPOx_N"/>
    <property type="match status" value="1"/>
</dbReference>
<dbReference type="SUPFAM" id="SSF50475">
    <property type="entry name" value="FMN-binding split barrel"/>
    <property type="match status" value="1"/>
</dbReference>
<organism evidence="3 4">
    <name type="scientific">Kineosporia mesophila</name>
    <dbReference type="NCBI Taxonomy" id="566012"/>
    <lineage>
        <taxon>Bacteria</taxon>
        <taxon>Bacillati</taxon>
        <taxon>Actinomycetota</taxon>
        <taxon>Actinomycetes</taxon>
        <taxon>Kineosporiales</taxon>
        <taxon>Kineosporiaceae</taxon>
        <taxon>Kineosporia</taxon>
    </lineage>
</organism>
<dbReference type="RefSeq" id="WP_231484068.1">
    <property type="nucleotide sequence ID" value="NZ_BAAAZO010000011.1"/>
</dbReference>
<dbReference type="InterPro" id="IPR019920">
    <property type="entry name" value="F420-binding_dom_put"/>
</dbReference>
<dbReference type="PANTHER" id="PTHR35176">
    <property type="entry name" value="HEME OXYGENASE HI_0854-RELATED"/>
    <property type="match status" value="1"/>
</dbReference>
<dbReference type="NCBIfam" id="TIGR03618">
    <property type="entry name" value="Rv1155_F420"/>
    <property type="match status" value="1"/>
</dbReference>
<proteinExistence type="predicted"/>
<evidence type="ECO:0000259" key="2">
    <source>
        <dbReference type="Pfam" id="PF01243"/>
    </source>
</evidence>
<gene>
    <name evidence="3" type="ORF">GCM10022223_56980</name>
</gene>
<protein>
    <submittedName>
        <fullName evidence="3">TIGR03618 family F420-dependent PPOX class oxidoreductase</fullName>
    </submittedName>
</protein>
<accession>A0ABP7AG74</accession>
<dbReference type="PANTHER" id="PTHR35176:SF2">
    <property type="entry name" value="F420H(2)-DEPENDENT REDUCTASE RV1155"/>
    <property type="match status" value="1"/>
</dbReference>
<feature type="domain" description="Pyridoxamine 5'-phosphate oxidase N-terminal" evidence="2">
    <location>
        <begin position="5"/>
        <end position="131"/>
    </location>
</feature>
<reference evidence="4" key="1">
    <citation type="journal article" date="2019" name="Int. J. Syst. Evol. Microbiol.">
        <title>The Global Catalogue of Microorganisms (GCM) 10K type strain sequencing project: providing services to taxonomists for standard genome sequencing and annotation.</title>
        <authorList>
            <consortium name="The Broad Institute Genomics Platform"/>
            <consortium name="The Broad Institute Genome Sequencing Center for Infectious Disease"/>
            <person name="Wu L."/>
            <person name="Ma J."/>
        </authorList>
    </citation>
    <scope>NUCLEOTIDE SEQUENCE [LARGE SCALE GENOMIC DNA]</scope>
    <source>
        <strain evidence="4">JCM 16902</strain>
    </source>
</reference>
<dbReference type="Proteomes" id="UP001501074">
    <property type="component" value="Unassembled WGS sequence"/>
</dbReference>